<dbReference type="GO" id="GO:0003676">
    <property type="term" value="F:nucleic acid binding"/>
    <property type="evidence" value="ECO:0007669"/>
    <property type="project" value="InterPro"/>
</dbReference>
<comment type="caution">
    <text evidence="2">The sequence shown here is derived from an EMBL/GenBank/DDBJ whole genome shotgun (WGS) entry which is preliminary data.</text>
</comment>
<proteinExistence type="predicted"/>
<feature type="domain" description="Helicase ATP-binding" evidence="1">
    <location>
        <begin position="1"/>
        <end position="154"/>
    </location>
</feature>
<dbReference type="InterPro" id="IPR011545">
    <property type="entry name" value="DEAD/DEAH_box_helicase_dom"/>
</dbReference>
<dbReference type="AlphaFoldDB" id="A0A6A0A528"/>
<evidence type="ECO:0000313" key="3">
    <source>
        <dbReference type="Proteomes" id="UP000485058"/>
    </source>
</evidence>
<dbReference type="Gene3D" id="3.40.50.300">
    <property type="entry name" value="P-loop containing nucleotide triphosphate hydrolases"/>
    <property type="match status" value="1"/>
</dbReference>
<dbReference type="PANTHER" id="PTHR14074:SF16">
    <property type="entry name" value="ANTIVIRAL INNATE IMMUNE RESPONSE RECEPTOR RIG-I"/>
    <property type="match status" value="1"/>
</dbReference>
<dbReference type="InterPro" id="IPR051363">
    <property type="entry name" value="RLR_Helicase"/>
</dbReference>
<reference evidence="2 3" key="1">
    <citation type="submission" date="2020-02" db="EMBL/GenBank/DDBJ databases">
        <title>Draft genome sequence of Haematococcus lacustris strain NIES-144.</title>
        <authorList>
            <person name="Morimoto D."/>
            <person name="Nakagawa S."/>
            <person name="Yoshida T."/>
            <person name="Sawayama S."/>
        </authorList>
    </citation>
    <scope>NUCLEOTIDE SEQUENCE [LARGE SCALE GENOMIC DNA]</scope>
    <source>
        <strain evidence="2 3">NIES-144</strain>
    </source>
</reference>
<dbReference type="InterPro" id="IPR027417">
    <property type="entry name" value="P-loop_NTPase"/>
</dbReference>
<organism evidence="2 3">
    <name type="scientific">Haematococcus lacustris</name>
    <name type="common">Green alga</name>
    <name type="synonym">Haematococcus pluvialis</name>
    <dbReference type="NCBI Taxonomy" id="44745"/>
    <lineage>
        <taxon>Eukaryota</taxon>
        <taxon>Viridiplantae</taxon>
        <taxon>Chlorophyta</taxon>
        <taxon>core chlorophytes</taxon>
        <taxon>Chlorophyceae</taxon>
        <taxon>CS clade</taxon>
        <taxon>Chlamydomonadales</taxon>
        <taxon>Haematococcaceae</taxon>
        <taxon>Haematococcus</taxon>
    </lineage>
</organism>
<name>A0A6A0A528_HAELA</name>
<feature type="non-terminal residue" evidence="2">
    <location>
        <position position="1"/>
    </location>
</feature>
<keyword evidence="3" id="KW-1185">Reference proteome</keyword>
<dbReference type="PROSITE" id="PS51192">
    <property type="entry name" value="HELICASE_ATP_BIND_1"/>
    <property type="match status" value="1"/>
</dbReference>
<dbReference type="EMBL" id="BLLF01003399">
    <property type="protein sequence ID" value="GFH27232.1"/>
    <property type="molecule type" value="Genomic_DNA"/>
</dbReference>
<evidence type="ECO:0000313" key="2">
    <source>
        <dbReference type="EMBL" id="GFH27232.1"/>
    </source>
</evidence>
<sequence length="154" mass="16038">MEGSISIDPEAQPTARQVNSATLPAGSTVVFLAPTVPLCAQQADVLTEAGLRVALHSLLQGSLSKKLQKGAAGAQQWQALVSGHQVVVATPGELLHGLLHGLMRMEQVALLVLDEVHHADKDHPYAAIARQFVAPLAAGGRAPRLLGLTASPVQ</sequence>
<dbReference type="Proteomes" id="UP000485058">
    <property type="component" value="Unassembled WGS sequence"/>
</dbReference>
<evidence type="ECO:0000259" key="1">
    <source>
        <dbReference type="PROSITE" id="PS51192"/>
    </source>
</evidence>
<dbReference type="InterPro" id="IPR014001">
    <property type="entry name" value="Helicase_ATP-bd"/>
</dbReference>
<dbReference type="GO" id="GO:0005524">
    <property type="term" value="F:ATP binding"/>
    <property type="evidence" value="ECO:0007669"/>
    <property type="project" value="InterPro"/>
</dbReference>
<dbReference type="SUPFAM" id="SSF52540">
    <property type="entry name" value="P-loop containing nucleoside triphosphate hydrolases"/>
    <property type="match status" value="1"/>
</dbReference>
<gene>
    <name evidence="2" type="ORF">HaLaN_25522</name>
</gene>
<dbReference type="GO" id="GO:0005737">
    <property type="term" value="C:cytoplasm"/>
    <property type="evidence" value="ECO:0007669"/>
    <property type="project" value="TreeGrafter"/>
</dbReference>
<dbReference type="Pfam" id="PF00270">
    <property type="entry name" value="DEAD"/>
    <property type="match status" value="1"/>
</dbReference>
<feature type="non-terminal residue" evidence="2">
    <location>
        <position position="154"/>
    </location>
</feature>
<accession>A0A6A0A528</accession>
<dbReference type="PANTHER" id="PTHR14074">
    <property type="entry name" value="HELICASE WITH DEATH DOMAIN-RELATED"/>
    <property type="match status" value="1"/>
</dbReference>
<protein>
    <submittedName>
        <fullName evidence="2">Dicer-like protein 4</fullName>
    </submittedName>
</protein>